<evidence type="ECO:0000256" key="3">
    <source>
        <dbReference type="ARBA" id="ARBA00023125"/>
    </source>
</evidence>
<dbReference type="EMBL" id="CP032514">
    <property type="protein sequence ID" value="AYD88871.1"/>
    <property type="molecule type" value="Genomic_DNA"/>
</dbReference>
<keyword evidence="1 5" id="KW-0597">Phosphoprotein</keyword>
<feature type="domain" description="Response regulatory" evidence="7">
    <location>
        <begin position="6"/>
        <end position="125"/>
    </location>
</feature>
<dbReference type="PANTHER" id="PTHR43214:SF24">
    <property type="entry name" value="TRANSCRIPTIONAL REGULATORY PROTEIN NARL-RELATED"/>
    <property type="match status" value="1"/>
</dbReference>
<dbReference type="SMART" id="SM00448">
    <property type="entry name" value="REC"/>
    <property type="match status" value="1"/>
</dbReference>
<keyword evidence="9" id="KW-1185">Reference proteome</keyword>
<reference evidence="8 9" key="1">
    <citation type="submission" date="2018-09" db="EMBL/GenBank/DDBJ databases">
        <authorList>
            <person name="Li J."/>
        </authorList>
    </citation>
    <scope>NUCLEOTIDE SEQUENCE [LARGE SCALE GENOMIC DNA]</scope>
    <source>
        <strain evidence="8 9">2129</strain>
    </source>
</reference>
<dbReference type="InterPro" id="IPR000792">
    <property type="entry name" value="Tscrpt_reg_LuxR_C"/>
</dbReference>
<dbReference type="InterPro" id="IPR001789">
    <property type="entry name" value="Sig_transdc_resp-reg_receiver"/>
</dbReference>
<evidence type="ECO:0000256" key="4">
    <source>
        <dbReference type="ARBA" id="ARBA00023163"/>
    </source>
</evidence>
<dbReference type="Pfam" id="PF00196">
    <property type="entry name" value="GerE"/>
    <property type="match status" value="1"/>
</dbReference>
<protein>
    <submittedName>
        <fullName evidence="8">DNA-binding response regulator</fullName>
    </submittedName>
</protein>
<dbReference type="SMART" id="SM00421">
    <property type="entry name" value="HTH_LUXR"/>
    <property type="match status" value="1"/>
</dbReference>
<dbReference type="PRINTS" id="PR00038">
    <property type="entry name" value="HTHLUXR"/>
</dbReference>
<dbReference type="InterPro" id="IPR039420">
    <property type="entry name" value="WalR-like"/>
</dbReference>
<dbReference type="Pfam" id="PF00072">
    <property type="entry name" value="Response_reg"/>
    <property type="match status" value="1"/>
</dbReference>
<dbReference type="InterPro" id="IPR016032">
    <property type="entry name" value="Sig_transdc_resp-reg_C-effctor"/>
</dbReference>
<keyword evidence="4" id="KW-0804">Transcription</keyword>
<dbReference type="SUPFAM" id="SSF52172">
    <property type="entry name" value="CheY-like"/>
    <property type="match status" value="1"/>
</dbReference>
<keyword evidence="2" id="KW-0805">Transcription regulation</keyword>
<evidence type="ECO:0000259" key="6">
    <source>
        <dbReference type="PROSITE" id="PS50043"/>
    </source>
</evidence>
<dbReference type="InterPro" id="IPR011006">
    <property type="entry name" value="CheY-like_superfamily"/>
</dbReference>
<name>A0ABN5PL42_9ACTO</name>
<dbReference type="RefSeq" id="WP_120203053.1">
    <property type="nucleotide sequence ID" value="NZ_CP032514.1"/>
</dbReference>
<dbReference type="InterPro" id="IPR058245">
    <property type="entry name" value="NreC/VraR/RcsB-like_REC"/>
</dbReference>
<dbReference type="CDD" id="cd17535">
    <property type="entry name" value="REC_NarL-like"/>
    <property type="match status" value="1"/>
</dbReference>
<evidence type="ECO:0000259" key="7">
    <source>
        <dbReference type="PROSITE" id="PS50110"/>
    </source>
</evidence>
<proteinExistence type="predicted"/>
<evidence type="ECO:0000313" key="8">
    <source>
        <dbReference type="EMBL" id="AYD88871.1"/>
    </source>
</evidence>
<sequence length="219" mass="22688">MSAPVRVLVVDDQRLLRRSLVTILDAAADVEVVGEADNGTSGVAVARAVRPDVVLMDIRMPAGLDGIAATEAICSDPGLGGTRVCVLTVFEEDAYVFRALQAGASGYLLKDTPPEGVVQAVRAVHAGGSLLSPGVLATVVAHAPSGGHGPTQLEALTPRQTEVLRLVASGLSNQEIEERLNVSHSTLKTHMGALLRRLGARDRAQLVIAAYEGGLMGSG</sequence>
<dbReference type="GO" id="GO:0003677">
    <property type="term" value="F:DNA binding"/>
    <property type="evidence" value="ECO:0007669"/>
    <property type="project" value="UniProtKB-KW"/>
</dbReference>
<organism evidence="8 9">
    <name type="scientific">Actinomyces lilanjuaniae</name>
    <dbReference type="NCBI Taxonomy" id="2321394"/>
    <lineage>
        <taxon>Bacteria</taxon>
        <taxon>Bacillati</taxon>
        <taxon>Actinomycetota</taxon>
        <taxon>Actinomycetes</taxon>
        <taxon>Actinomycetales</taxon>
        <taxon>Actinomycetaceae</taxon>
        <taxon>Actinomyces</taxon>
    </lineage>
</organism>
<evidence type="ECO:0000256" key="1">
    <source>
        <dbReference type="ARBA" id="ARBA00022553"/>
    </source>
</evidence>
<gene>
    <name evidence="8" type="ORF">D5R93_00200</name>
</gene>
<accession>A0ABN5PL42</accession>
<dbReference type="PROSITE" id="PS50110">
    <property type="entry name" value="RESPONSE_REGULATORY"/>
    <property type="match status" value="1"/>
</dbReference>
<dbReference type="PROSITE" id="PS50043">
    <property type="entry name" value="HTH_LUXR_2"/>
    <property type="match status" value="1"/>
</dbReference>
<dbReference type="SUPFAM" id="SSF46894">
    <property type="entry name" value="C-terminal effector domain of the bipartite response regulators"/>
    <property type="match status" value="1"/>
</dbReference>
<keyword evidence="3 8" id="KW-0238">DNA-binding</keyword>
<dbReference type="PANTHER" id="PTHR43214">
    <property type="entry name" value="TWO-COMPONENT RESPONSE REGULATOR"/>
    <property type="match status" value="1"/>
</dbReference>
<feature type="modified residue" description="4-aspartylphosphate" evidence="5">
    <location>
        <position position="57"/>
    </location>
</feature>
<evidence type="ECO:0000256" key="5">
    <source>
        <dbReference type="PROSITE-ProRule" id="PRU00169"/>
    </source>
</evidence>
<dbReference type="Proteomes" id="UP000273001">
    <property type="component" value="Chromosome"/>
</dbReference>
<evidence type="ECO:0000256" key="2">
    <source>
        <dbReference type="ARBA" id="ARBA00023015"/>
    </source>
</evidence>
<dbReference type="CDD" id="cd06170">
    <property type="entry name" value="LuxR_C_like"/>
    <property type="match status" value="1"/>
</dbReference>
<evidence type="ECO:0000313" key="9">
    <source>
        <dbReference type="Proteomes" id="UP000273001"/>
    </source>
</evidence>
<feature type="domain" description="HTH luxR-type" evidence="6">
    <location>
        <begin position="149"/>
        <end position="214"/>
    </location>
</feature>
<dbReference type="Gene3D" id="3.40.50.2300">
    <property type="match status" value="1"/>
</dbReference>